<evidence type="ECO:0000313" key="4">
    <source>
        <dbReference type="Proteomes" id="UP001234178"/>
    </source>
</evidence>
<gene>
    <name evidence="3" type="ORF">OUZ56_010407</name>
</gene>
<reference evidence="3 4" key="1">
    <citation type="journal article" date="2023" name="Nucleic Acids Res.">
        <title>The hologenome of Daphnia magna reveals possible DNA methylation and microbiome-mediated evolution of the host genome.</title>
        <authorList>
            <person name="Chaturvedi A."/>
            <person name="Li X."/>
            <person name="Dhandapani V."/>
            <person name="Marshall H."/>
            <person name="Kissane S."/>
            <person name="Cuenca-Cambronero M."/>
            <person name="Asole G."/>
            <person name="Calvet F."/>
            <person name="Ruiz-Romero M."/>
            <person name="Marangio P."/>
            <person name="Guigo R."/>
            <person name="Rago D."/>
            <person name="Mirbahai L."/>
            <person name="Eastwood N."/>
            <person name="Colbourne J.K."/>
            <person name="Zhou J."/>
            <person name="Mallon E."/>
            <person name="Orsini L."/>
        </authorList>
    </citation>
    <scope>NUCLEOTIDE SEQUENCE [LARGE SCALE GENOMIC DNA]</scope>
    <source>
        <strain evidence="3">LRV0_1</strain>
    </source>
</reference>
<organism evidence="3 4">
    <name type="scientific">Daphnia magna</name>
    <dbReference type="NCBI Taxonomy" id="35525"/>
    <lineage>
        <taxon>Eukaryota</taxon>
        <taxon>Metazoa</taxon>
        <taxon>Ecdysozoa</taxon>
        <taxon>Arthropoda</taxon>
        <taxon>Crustacea</taxon>
        <taxon>Branchiopoda</taxon>
        <taxon>Diplostraca</taxon>
        <taxon>Cladocera</taxon>
        <taxon>Anomopoda</taxon>
        <taxon>Daphniidae</taxon>
        <taxon>Daphnia</taxon>
    </lineage>
</organism>
<keyword evidence="4" id="KW-1185">Reference proteome</keyword>
<feature type="region of interest" description="Disordered" evidence="1">
    <location>
        <begin position="19"/>
        <end position="42"/>
    </location>
</feature>
<evidence type="ECO:0000256" key="1">
    <source>
        <dbReference type="SAM" id="MobiDB-lite"/>
    </source>
</evidence>
<dbReference type="EMBL" id="JAOYFB010000037">
    <property type="protein sequence ID" value="KAK4024915.1"/>
    <property type="molecule type" value="Genomic_DNA"/>
</dbReference>
<protein>
    <submittedName>
        <fullName evidence="3">Uncharacterized protein</fullName>
    </submittedName>
</protein>
<feature type="chain" id="PRO_5046932474" evidence="2">
    <location>
        <begin position="19"/>
        <end position="120"/>
    </location>
</feature>
<dbReference type="Proteomes" id="UP001234178">
    <property type="component" value="Unassembled WGS sequence"/>
</dbReference>
<feature type="signal peptide" evidence="2">
    <location>
        <begin position="1"/>
        <end position="18"/>
    </location>
</feature>
<evidence type="ECO:0000313" key="3">
    <source>
        <dbReference type="EMBL" id="KAK4024915.1"/>
    </source>
</evidence>
<feature type="compositionally biased region" description="Basic and acidic residues" evidence="1">
    <location>
        <begin position="27"/>
        <end position="39"/>
    </location>
</feature>
<accession>A0ABR0AIG1</accession>
<keyword evidence="2" id="KW-0732">Signal</keyword>
<proteinExistence type="predicted"/>
<comment type="caution">
    <text evidence="3">The sequence shown here is derived from an EMBL/GenBank/DDBJ whole genome shotgun (WGS) entry which is preliminary data.</text>
</comment>
<name>A0ABR0AIG1_9CRUS</name>
<evidence type="ECO:0000256" key="2">
    <source>
        <dbReference type="SAM" id="SignalP"/>
    </source>
</evidence>
<sequence>MFFLIYQFMASLFDTIQEDPCEPDPTAAKETEKTSKAADQDGSVKINTRSLEASGLDWQKTWKPCCLMAFIPILNFIVIMTAIWVPQQSCCPCSENTTLIDEIPEPQEEIRGEKYRFWIW</sequence>